<name>A0A2C7ADI9_9PROT</name>
<sequence>MPFDPRGLSSLASTDSFTLWLYVTTDTRAGVLAPGYFAAAATRLQPGHVVVLQSADSLTFLPVRSSAGVGNGLVLDASAPPLRLGGNAALGFEFSLGPVAAVTRSVSLDPVPTGLYIGRSFTIGARVSGPVASLTFSILDAAGAVIAGPATVAVASGGASASFTAPAPGSGYRIRVQDTNEPLAAQTSASFVVTEPFALLTEAGASLTAADGGELLL</sequence>
<dbReference type="RefSeq" id="WP_099094944.1">
    <property type="nucleotide sequence ID" value="NZ_PDNU01000008.1"/>
</dbReference>
<evidence type="ECO:0000313" key="1">
    <source>
        <dbReference type="EMBL" id="PHK95713.1"/>
    </source>
</evidence>
<evidence type="ECO:0000313" key="2">
    <source>
        <dbReference type="Proteomes" id="UP000223527"/>
    </source>
</evidence>
<protein>
    <submittedName>
        <fullName evidence="1">Uncharacterized protein</fullName>
    </submittedName>
</protein>
<gene>
    <name evidence="1" type="ORF">CR162_07680</name>
</gene>
<organism evidence="1 2">
    <name type="scientific">Teichococcus rhizosphaerae</name>
    <dbReference type="NCBI Taxonomy" id="1335062"/>
    <lineage>
        <taxon>Bacteria</taxon>
        <taxon>Pseudomonadati</taxon>
        <taxon>Pseudomonadota</taxon>
        <taxon>Alphaproteobacteria</taxon>
        <taxon>Acetobacterales</taxon>
        <taxon>Roseomonadaceae</taxon>
        <taxon>Roseomonas</taxon>
    </lineage>
</organism>
<proteinExistence type="predicted"/>
<dbReference type="OrthoDB" id="7265155at2"/>
<dbReference type="EMBL" id="PDNU01000008">
    <property type="protein sequence ID" value="PHK95713.1"/>
    <property type="molecule type" value="Genomic_DNA"/>
</dbReference>
<accession>A0A2C7ADI9</accession>
<dbReference type="AlphaFoldDB" id="A0A2C7ADI9"/>
<dbReference type="Proteomes" id="UP000223527">
    <property type="component" value="Unassembled WGS sequence"/>
</dbReference>
<comment type="caution">
    <text evidence="1">The sequence shown here is derived from an EMBL/GenBank/DDBJ whole genome shotgun (WGS) entry which is preliminary data.</text>
</comment>
<reference evidence="1 2" key="1">
    <citation type="submission" date="2017-10" db="EMBL/GenBank/DDBJ databases">
        <authorList>
            <person name="Banno H."/>
            <person name="Chua N.-H."/>
        </authorList>
    </citation>
    <scope>NUCLEOTIDE SEQUENCE [LARGE SCALE GENOMIC DNA]</scope>
    <source>
        <strain evidence="1 2">YW11</strain>
    </source>
</reference>
<keyword evidence="2" id="KW-1185">Reference proteome</keyword>